<organism evidence="2 3">
    <name type="scientific">Olea europaea subsp. europaea</name>
    <dbReference type="NCBI Taxonomy" id="158383"/>
    <lineage>
        <taxon>Eukaryota</taxon>
        <taxon>Viridiplantae</taxon>
        <taxon>Streptophyta</taxon>
        <taxon>Embryophyta</taxon>
        <taxon>Tracheophyta</taxon>
        <taxon>Spermatophyta</taxon>
        <taxon>Magnoliopsida</taxon>
        <taxon>eudicotyledons</taxon>
        <taxon>Gunneridae</taxon>
        <taxon>Pentapetalae</taxon>
        <taxon>asterids</taxon>
        <taxon>lamiids</taxon>
        <taxon>Lamiales</taxon>
        <taxon>Oleaceae</taxon>
        <taxon>Oleeae</taxon>
        <taxon>Olea</taxon>
    </lineage>
</organism>
<name>A0A8S0SC57_OLEEU</name>
<accession>A0A8S0SC57</accession>
<feature type="compositionally biased region" description="Basic and acidic residues" evidence="1">
    <location>
        <begin position="125"/>
        <end position="143"/>
    </location>
</feature>
<reference evidence="2 3" key="1">
    <citation type="submission" date="2019-12" db="EMBL/GenBank/DDBJ databases">
        <authorList>
            <person name="Alioto T."/>
            <person name="Alioto T."/>
            <person name="Gomez Garrido J."/>
        </authorList>
    </citation>
    <scope>NUCLEOTIDE SEQUENCE [LARGE SCALE GENOMIC DNA]</scope>
</reference>
<gene>
    <name evidence="2" type="ORF">OLEA9_A102731</name>
</gene>
<keyword evidence="3" id="KW-1185">Reference proteome</keyword>
<feature type="region of interest" description="Disordered" evidence="1">
    <location>
        <begin position="124"/>
        <end position="143"/>
    </location>
</feature>
<dbReference type="EMBL" id="CACTIH010004102">
    <property type="protein sequence ID" value="CAA2989449.1"/>
    <property type="molecule type" value="Genomic_DNA"/>
</dbReference>
<dbReference type="AlphaFoldDB" id="A0A8S0SC57"/>
<evidence type="ECO:0000313" key="3">
    <source>
        <dbReference type="Proteomes" id="UP000594638"/>
    </source>
</evidence>
<comment type="caution">
    <text evidence="2">The sequence shown here is derived from an EMBL/GenBank/DDBJ whole genome shotgun (WGS) entry which is preliminary data.</text>
</comment>
<sequence length="191" mass="20697">MDPHKSKNCDDAKIACHPGGSLVDSIDGKSSTYLTTTENCVNVIKTCEHLDVNMVDQRGVGNVEEGIEMRLDEQQCGDQPVDNVKESVQMMDKPLVYDQGVHGSHVDVQNEEITRVNEKIAVQGGEDKKVDGDGTEESKRDNGGKCIRIEGHVHSVDVDVVDQGSVDIVDDGVQKTSNEQAAGIVFEDACT</sequence>
<dbReference type="Gramene" id="OE9A102731T1">
    <property type="protein sequence ID" value="OE9A102731C1"/>
    <property type="gene ID" value="OE9A102731"/>
</dbReference>
<evidence type="ECO:0000313" key="2">
    <source>
        <dbReference type="EMBL" id="CAA2989449.1"/>
    </source>
</evidence>
<protein>
    <submittedName>
        <fullName evidence="2">Uncharacterized protein</fullName>
    </submittedName>
</protein>
<dbReference type="Proteomes" id="UP000594638">
    <property type="component" value="Unassembled WGS sequence"/>
</dbReference>
<evidence type="ECO:0000256" key="1">
    <source>
        <dbReference type="SAM" id="MobiDB-lite"/>
    </source>
</evidence>
<proteinExistence type="predicted"/>